<dbReference type="InterPro" id="IPR024096">
    <property type="entry name" value="NO_sig/Golgi_transp_ligand-bd"/>
</dbReference>
<dbReference type="SMART" id="SM00989">
    <property type="entry name" value="V4R"/>
    <property type="match status" value="1"/>
</dbReference>
<protein>
    <recommendedName>
        <fullName evidence="1">4-vinyl reductase 4VR domain-containing protein</fullName>
    </recommendedName>
</protein>
<name>A0A0M2T1V0_9BACI</name>
<feature type="domain" description="4-vinyl reductase 4VR" evidence="1">
    <location>
        <begin position="115"/>
        <end position="177"/>
    </location>
</feature>
<dbReference type="InterPro" id="IPR041522">
    <property type="entry name" value="CdaR_GGDEF"/>
</dbReference>
<dbReference type="AlphaFoldDB" id="A0A0M2T1V0"/>
<dbReference type="Pfam" id="PF06505">
    <property type="entry name" value="XylR_N"/>
    <property type="match status" value="1"/>
</dbReference>
<dbReference type="RefSeq" id="WP_046521882.1">
    <property type="nucleotide sequence ID" value="NZ_LAYY01000001.1"/>
</dbReference>
<dbReference type="SUPFAM" id="SSF111126">
    <property type="entry name" value="Ligand-binding domain in the NO signalling and Golgi transport"/>
    <property type="match status" value="1"/>
</dbReference>
<dbReference type="InterPro" id="IPR010523">
    <property type="entry name" value="XylR_N"/>
</dbReference>
<dbReference type="EMBL" id="LAYY01000001">
    <property type="protein sequence ID" value="KKK39941.1"/>
    <property type="molecule type" value="Genomic_DNA"/>
</dbReference>
<comment type="caution">
    <text evidence="2">The sequence shown here is derived from an EMBL/GenBank/DDBJ whole genome shotgun (WGS) entry which is preliminary data.</text>
</comment>
<dbReference type="Proteomes" id="UP000034166">
    <property type="component" value="Unassembled WGS sequence"/>
</dbReference>
<gene>
    <name evidence="2" type="ORF">WQ57_01320</name>
</gene>
<dbReference type="Gene3D" id="3.30.1380.20">
    <property type="entry name" value="Trafficking protein particle complex subunit 3"/>
    <property type="match status" value="1"/>
</dbReference>
<organism evidence="2 3">
    <name type="scientific">Mesobacillus campisalis</name>
    <dbReference type="NCBI Taxonomy" id="1408103"/>
    <lineage>
        <taxon>Bacteria</taxon>
        <taxon>Bacillati</taxon>
        <taxon>Bacillota</taxon>
        <taxon>Bacilli</taxon>
        <taxon>Bacillales</taxon>
        <taxon>Bacillaceae</taxon>
        <taxon>Mesobacillus</taxon>
    </lineage>
</organism>
<dbReference type="InterPro" id="IPR004096">
    <property type="entry name" value="V4R"/>
</dbReference>
<proteinExistence type="predicted"/>
<evidence type="ECO:0000313" key="2">
    <source>
        <dbReference type="EMBL" id="KKK39941.1"/>
    </source>
</evidence>
<dbReference type="PATRIC" id="fig|1408103.3.peg.289"/>
<dbReference type="OrthoDB" id="154713at2"/>
<dbReference type="Pfam" id="PF02830">
    <property type="entry name" value="V4R"/>
    <property type="match status" value="1"/>
</dbReference>
<accession>A0A0M2T1V0</accession>
<reference evidence="2 3" key="1">
    <citation type="submission" date="2015-04" db="EMBL/GenBank/DDBJ databases">
        <title>Taxonomic description and genome sequence of Bacillus campisalis sp. nov., a novel member of the genus Bacillus isolated from solar saltern.</title>
        <authorList>
            <person name="Mathan Kumar R."/>
            <person name="Kaur G."/>
            <person name="Kumar A."/>
            <person name="Singh N.K."/>
            <person name="Kaur N."/>
            <person name="Kumar N."/>
            <person name="Mayilraj S."/>
        </authorList>
    </citation>
    <scope>NUCLEOTIDE SEQUENCE [LARGE SCALE GENOMIC DNA]</scope>
    <source>
        <strain evidence="2 3">SA2-6</strain>
    </source>
</reference>
<sequence length="492" mass="57010">MDQRIITMNKTTFHHENGEGDIDNFAIARALSFLKADLIDLNGMEKATELMFNYGYQLGVSDAQRMREKYIDIQDILKQGPTLHCKKGHIKGSIFEGYIEFYGDKSVKTVYGTGTWLHSYEAKVHLDCFGQSDVPVCHTLMGFATGYMSTVFQFEVKVIEKTCVARGDENCKWDIYTVNHLPDEPNELSENQAAFDLVELGNIQSKMIQAVIDGATVEDILKEAEITFGRTFLVEDIFYNFAHSTNLSERDRQSIEKDMRIYDQNERNQLGMYFFERRQQLSFTKKVLKLENHVRLTNTIVSKNKVVAYLSMISMHPKTFTAYDYLILSKMTNVISVLLMTNAILEKSLAKDESTFTNEILHQELTDKNQILSRSRFFEVDIKQSYTVAILRWSKNIDKIQNEIESFIRRHLKKHRILISLKEQELVILLFHSLKDHSLIQNIFSHLRAALIGQFPKHPVQIVTAILDIAFWRQVLTIMKQPLLWFPAPTHQ</sequence>
<evidence type="ECO:0000259" key="1">
    <source>
        <dbReference type="SMART" id="SM00989"/>
    </source>
</evidence>
<evidence type="ECO:0000313" key="3">
    <source>
        <dbReference type="Proteomes" id="UP000034166"/>
    </source>
</evidence>
<dbReference type="Pfam" id="PF17853">
    <property type="entry name" value="GGDEF_2"/>
    <property type="match status" value="1"/>
</dbReference>
<keyword evidence="3" id="KW-1185">Reference proteome</keyword>